<evidence type="ECO:0000313" key="11">
    <source>
        <dbReference type="Proteomes" id="UP000034119"/>
    </source>
</evidence>
<dbReference type="SUPFAM" id="SSF50182">
    <property type="entry name" value="Sm-like ribonucleoproteins"/>
    <property type="match status" value="1"/>
</dbReference>
<sequence>MIFNWEVVIRAVLISFATVLAYLLAMRLLMGVLKTINHGISGVVKKERVKTLSFVISNLLAFGLAILGALVILANSGVEIGPLLAGLGILGLGFGLAAQTLIRDYIFGFFILFENHYNVGDELEIQGKRGWVKELTLRYTILEGKEGQTYFFPNSQIIQITKFPQERES</sequence>
<comment type="caution">
    <text evidence="10">The sequence shown here is derived from an EMBL/GenBank/DDBJ whole genome shotgun (WGS) entry which is preliminary data.</text>
</comment>
<evidence type="ECO:0000256" key="1">
    <source>
        <dbReference type="ARBA" id="ARBA00004651"/>
    </source>
</evidence>
<feature type="transmembrane region" description="Helical" evidence="7">
    <location>
        <begin position="80"/>
        <end position="102"/>
    </location>
</feature>
<name>A0A0G1XRV0_9BACT</name>
<gene>
    <name evidence="10" type="ORF">UY40_C0024G0010</name>
</gene>
<evidence type="ECO:0000256" key="5">
    <source>
        <dbReference type="ARBA" id="ARBA00022989"/>
    </source>
</evidence>
<dbReference type="Gene3D" id="1.10.287.1260">
    <property type="match status" value="1"/>
</dbReference>
<dbReference type="Pfam" id="PF21088">
    <property type="entry name" value="MS_channel_1st"/>
    <property type="match status" value="1"/>
</dbReference>
<accession>A0A0G1XRV0</accession>
<dbReference type="SUPFAM" id="SSF82861">
    <property type="entry name" value="Mechanosensitive channel protein MscS (YggB), transmembrane region"/>
    <property type="match status" value="1"/>
</dbReference>
<dbReference type="InterPro" id="IPR045276">
    <property type="entry name" value="YbiO_bact"/>
</dbReference>
<dbReference type="PANTHER" id="PTHR30460">
    <property type="entry name" value="MODERATE CONDUCTANCE MECHANOSENSITIVE CHANNEL YBIO"/>
    <property type="match status" value="1"/>
</dbReference>
<keyword evidence="6 7" id="KW-0472">Membrane</keyword>
<protein>
    <submittedName>
        <fullName evidence="10">MscS Mechanosensitive ion channel</fullName>
    </submittedName>
</protein>
<organism evidence="10 11">
    <name type="scientific">candidate division CPR1 bacterium GW2011_GWC1_49_13</name>
    <dbReference type="NCBI Taxonomy" id="1618342"/>
    <lineage>
        <taxon>Bacteria</taxon>
        <taxon>candidate division CPR1</taxon>
    </lineage>
</organism>
<comment type="subcellular location">
    <subcellularLocation>
        <location evidence="1">Cell membrane</location>
        <topology evidence="1">Multi-pass membrane protein</topology>
    </subcellularLocation>
</comment>
<feature type="transmembrane region" description="Helical" evidence="7">
    <location>
        <begin position="12"/>
        <end position="30"/>
    </location>
</feature>
<dbReference type="STRING" id="1618342.UY40_C0024G0010"/>
<dbReference type="InterPro" id="IPR049142">
    <property type="entry name" value="MS_channel_1st"/>
</dbReference>
<dbReference type="Pfam" id="PF00924">
    <property type="entry name" value="MS_channel_2nd"/>
    <property type="match status" value="1"/>
</dbReference>
<dbReference type="InterPro" id="IPR023408">
    <property type="entry name" value="MscS_beta-dom_sf"/>
</dbReference>
<keyword evidence="4 7" id="KW-0812">Transmembrane</keyword>
<dbReference type="PANTHER" id="PTHR30460:SF0">
    <property type="entry name" value="MODERATE CONDUCTANCE MECHANOSENSITIVE CHANNEL YBIO"/>
    <property type="match status" value="1"/>
</dbReference>
<evidence type="ECO:0000259" key="9">
    <source>
        <dbReference type="Pfam" id="PF21088"/>
    </source>
</evidence>
<dbReference type="GO" id="GO:0005886">
    <property type="term" value="C:plasma membrane"/>
    <property type="evidence" value="ECO:0007669"/>
    <property type="project" value="UniProtKB-SubCell"/>
</dbReference>
<evidence type="ECO:0000256" key="6">
    <source>
        <dbReference type="ARBA" id="ARBA00023136"/>
    </source>
</evidence>
<feature type="transmembrane region" description="Helical" evidence="7">
    <location>
        <begin position="51"/>
        <end position="74"/>
    </location>
</feature>
<evidence type="ECO:0000256" key="2">
    <source>
        <dbReference type="ARBA" id="ARBA00008017"/>
    </source>
</evidence>
<evidence type="ECO:0000256" key="4">
    <source>
        <dbReference type="ARBA" id="ARBA00022692"/>
    </source>
</evidence>
<dbReference type="Gene3D" id="2.30.30.60">
    <property type="match status" value="1"/>
</dbReference>
<keyword evidence="5 7" id="KW-1133">Transmembrane helix</keyword>
<evidence type="ECO:0000256" key="7">
    <source>
        <dbReference type="SAM" id="Phobius"/>
    </source>
</evidence>
<proteinExistence type="inferred from homology"/>
<feature type="domain" description="Mechanosensitive ion channel transmembrane helices 2/3" evidence="9">
    <location>
        <begin position="58"/>
        <end position="99"/>
    </location>
</feature>
<keyword evidence="3" id="KW-1003">Cell membrane</keyword>
<dbReference type="InterPro" id="IPR011014">
    <property type="entry name" value="MscS_channel_TM-2"/>
</dbReference>
<reference evidence="10 11" key="1">
    <citation type="journal article" date="2015" name="Nature">
        <title>rRNA introns, odd ribosomes, and small enigmatic genomes across a large radiation of phyla.</title>
        <authorList>
            <person name="Brown C.T."/>
            <person name="Hug L.A."/>
            <person name="Thomas B.C."/>
            <person name="Sharon I."/>
            <person name="Castelle C.J."/>
            <person name="Singh A."/>
            <person name="Wilkins M.J."/>
            <person name="Williams K.H."/>
            <person name="Banfield J.F."/>
        </authorList>
    </citation>
    <scope>NUCLEOTIDE SEQUENCE [LARGE SCALE GENOMIC DNA]</scope>
</reference>
<dbReference type="GO" id="GO:0008381">
    <property type="term" value="F:mechanosensitive monoatomic ion channel activity"/>
    <property type="evidence" value="ECO:0007669"/>
    <property type="project" value="InterPro"/>
</dbReference>
<evidence type="ECO:0000256" key="3">
    <source>
        <dbReference type="ARBA" id="ARBA00022475"/>
    </source>
</evidence>
<feature type="domain" description="Mechanosensitive ion channel MscS" evidence="8">
    <location>
        <begin position="100"/>
        <end position="159"/>
    </location>
</feature>
<evidence type="ECO:0000313" key="10">
    <source>
        <dbReference type="EMBL" id="KKW05322.1"/>
    </source>
</evidence>
<dbReference type="AlphaFoldDB" id="A0A0G1XRV0"/>
<comment type="similarity">
    <text evidence="2">Belongs to the MscS (TC 1.A.23) family.</text>
</comment>
<evidence type="ECO:0000259" key="8">
    <source>
        <dbReference type="Pfam" id="PF00924"/>
    </source>
</evidence>
<dbReference type="Proteomes" id="UP000034119">
    <property type="component" value="Unassembled WGS sequence"/>
</dbReference>
<dbReference type="InterPro" id="IPR006685">
    <property type="entry name" value="MscS_channel_2nd"/>
</dbReference>
<dbReference type="InterPro" id="IPR010920">
    <property type="entry name" value="LSM_dom_sf"/>
</dbReference>
<dbReference type="EMBL" id="LCPW01000024">
    <property type="protein sequence ID" value="KKW05322.1"/>
    <property type="molecule type" value="Genomic_DNA"/>
</dbReference>